<evidence type="ECO:0000313" key="2">
    <source>
        <dbReference type="EMBL" id="QHX42126.1"/>
    </source>
</evidence>
<name>A0A6P1XX86_9SPIR</name>
<accession>A0A6P1XX86</accession>
<evidence type="ECO:0000313" key="3">
    <source>
        <dbReference type="Proteomes" id="UP000464374"/>
    </source>
</evidence>
<dbReference type="RefSeq" id="WP_162661941.1">
    <property type="nucleotide sequence ID" value="NZ_CP048020.1"/>
</dbReference>
<dbReference type="KEGG" id="trz:GWP43_00140"/>
<keyword evidence="1" id="KW-1133">Transmembrane helix</keyword>
<evidence type="ECO:0000256" key="1">
    <source>
        <dbReference type="SAM" id="Phobius"/>
    </source>
</evidence>
<protein>
    <submittedName>
        <fullName evidence="2">Uncharacterized protein</fullName>
    </submittedName>
</protein>
<gene>
    <name evidence="2" type="ORF">GWP43_00140</name>
</gene>
<dbReference type="EMBL" id="CP048020">
    <property type="protein sequence ID" value="QHX42126.1"/>
    <property type="molecule type" value="Genomic_DNA"/>
</dbReference>
<proteinExistence type="predicted"/>
<reference evidence="2 3" key="1">
    <citation type="submission" date="2020-01" db="EMBL/GenBank/DDBJ databases">
        <title>Complete genome sequence of a human oral phylogroup 1 Treponema sp. strain ATCC 700766, originally isolated from periodontitis dental plaque.</title>
        <authorList>
            <person name="Chan Y."/>
            <person name="Huo Y.-B."/>
            <person name="Yu X.-L."/>
            <person name="Zeng H."/>
            <person name="Leung W.-K."/>
            <person name="Watt R.M."/>
        </authorList>
    </citation>
    <scope>NUCLEOTIDE SEQUENCE [LARGE SCALE GENOMIC DNA]</scope>
    <source>
        <strain evidence="2 3">OMZ 804</strain>
    </source>
</reference>
<sequence length="652" mass="76333">MKANINQLASFSLISVQWHKYNKTYLDNFIPLFCTMFIDQKISKIEIKDYGTLVSQFNAIYSIDLPSYIIQPIIEKLCQQELISQELISYKVNTDKIFDNHLYIADIQRQCREKQNDVIKAFRVYTQERFNKIFTDTDAIRLLSKFIMRHDISLFFDESIVWSEDILADEEYYLAGSFIKELNDNNSTMYQTIVELAVGNIAFNALQMTFLPTEVETLKKCVVFLDASHLFPLLGVDQNERLETIELMIKTIHTKGGFVKIYKHTYDEVKEILESAKKYIESPLYDPCKATKALFYMRQEGFSLTKLDTISASFDRILREYKITIEKEIPDRNLGLDEKKLAQYIKTKCTHKRFESEEFYEKRTERDVHSIIFTYEKRKNLEAKNFIDAKYLFITENPILPLANKNMLKELKIHTDNIVLSAIPETLLCSYLWLGSPEKAKEYMTFELLATALSAISPTPEIIQKVKIEIQKLYDNNNISKDDYQIMAAEYLIKDALSEKTLNNPANLNTADISGLIEYAKNKLAIDERQKRKEVENTLAMLSSDTEKRNDARRDKAEAKAKKDTDRHIYRYRIFFILLHIILPAAISGIQYICGKNNILINILAFIVSIVVYYCNIEKEFSLSNKRKVLQKRYLKKWYEEYELDTSELEKI</sequence>
<keyword evidence="1" id="KW-0472">Membrane</keyword>
<dbReference type="AlphaFoldDB" id="A0A6P1XX86"/>
<feature type="transmembrane region" description="Helical" evidence="1">
    <location>
        <begin position="572"/>
        <end position="593"/>
    </location>
</feature>
<organism evidence="2 3">
    <name type="scientific">Treponema vincentii</name>
    <dbReference type="NCBI Taxonomy" id="69710"/>
    <lineage>
        <taxon>Bacteria</taxon>
        <taxon>Pseudomonadati</taxon>
        <taxon>Spirochaetota</taxon>
        <taxon>Spirochaetia</taxon>
        <taxon>Spirochaetales</taxon>
        <taxon>Treponemataceae</taxon>
        <taxon>Treponema</taxon>
    </lineage>
</organism>
<dbReference type="Proteomes" id="UP000464374">
    <property type="component" value="Chromosome"/>
</dbReference>
<keyword evidence="1" id="KW-0812">Transmembrane</keyword>
<feature type="transmembrane region" description="Helical" evidence="1">
    <location>
        <begin position="599"/>
        <end position="617"/>
    </location>
</feature>